<organism evidence="1 2">
    <name type="scientific">Vigna mungo</name>
    <name type="common">Black gram</name>
    <name type="synonym">Phaseolus mungo</name>
    <dbReference type="NCBI Taxonomy" id="3915"/>
    <lineage>
        <taxon>Eukaryota</taxon>
        <taxon>Viridiplantae</taxon>
        <taxon>Streptophyta</taxon>
        <taxon>Embryophyta</taxon>
        <taxon>Tracheophyta</taxon>
        <taxon>Spermatophyta</taxon>
        <taxon>Magnoliopsida</taxon>
        <taxon>eudicotyledons</taxon>
        <taxon>Gunneridae</taxon>
        <taxon>Pentapetalae</taxon>
        <taxon>rosids</taxon>
        <taxon>fabids</taxon>
        <taxon>Fabales</taxon>
        <taxon>Fabaceae</taxon>
        <taxon>Papilionoideae</taxon>
        <taxon>50 kb inversion clade</taxon>
        <taxon>NPAAA clade</taxon>
        <taxon>indigoferoid/millettioid clade</taxon>
        <taxon>Phaseoleae</taxon>
        <taxon>Vigna</taxon>
    </lineage>
</organism>
<proteinExistence type="predicted"/>
<keyword evidence="2" id="KW-1185">Reference proteome</keyword>
<name>A0AAQ3MHI2_VIGMU</name>
<protein>
    <submittedName>
        <fullName evidence="1">Uncharacterized protein</fullName>
    </submittedName>
</protein>
<reference evidence="1 2" key="1">
    <citation type="journal article" date="2023" name="Life. Sci Alliance">
        <title>Evolutionary insights into 3D genome organization and epigenetic landscape of Vigna mungo.</title>
        <authorList>
            <person name="Junaid A."/>
            <person name="Singh B."/>
            <person name="Bhatia S."/>
        </authorList>
    </citation>
    <scope>NUCLEOTIDE SEQUENCE [LARGE SCALE GENOMIC DNA]</scope>
    <source>
        <strain evidence="1">Urdbean</strain>
    </source>
</reference>
<dbReference type="EMBL" id="CP144690">
    <property type="protein sequence ID" value="WVY90419.1"/>
    <property type="molecule type" value="Genomic_DNA"/>
</dbReference>
<gene>
    <name evidence="1" type="ORF">V8G54_035933</name>
</gene>
<accession>A0AAQ3MHI2</accession>
<dbReference type="AlphaFoldDB" id="A0AAQ3MHI2"/>
<evidence type="ECO:0000313" key="2">
    <source>
        <dbReference type="Proteomes" id="UP001374535"/>
    </source>
</evidence>
<evidence type="ECO:0000313" key="1">
    <source>
        <dbReference type="EMBL" id="WVY90419.1"/>
    </source>
</evidence>
<dbReference type="Proteomes" id="UP001374535">
    <property type="component" value="Chromosome 11"/>
</dbReference>
<sequence>MVVSHQQPHFTPNGHRLLFPLEATHSQARRKPRSQPSHTTRWWWLPDGRVLANKEEGEGISFSVLGLVTLSLCVEEEILESPRRFGCSQEKKRKGGRGRERVQLFLKEEGNETLLGKQYYLGSMLNRSKTHIYASVVLSTEAYTDFKFQRPVRGQDMRVPGIHECPIDHAKISCKRPHLTLI</sequence>